<organism evidence="2 3">
    <name type="scientific">Aphis craccivora</name>
    <name type="common">Cowpea aphid</name>
    <dbReference type="NCBI Taxonomy" id="307492"/>
    <lineage>
        <taxon>Eukaryota</taxon>
        <taxon>Metazoa</taxon>
        <taxon>Ecdysozoa</taxon>
        <taxon>Arthropoda</taxon>
        <taxon>Hexapoda</taxon>
        <taxon>Insecta</taxon>
        <taxon>Pterygota</taxon>
        <taxon>Neoptera</taxon>
        <taxon>Paraneoptera</taxon>
        <taxon>Hemiptera</taxon>
        <taxon>Sternorrhyncha</taxon>
        <taxon>Aphidomorpha</taxon>
        <taxon>Aphidoidea</taxon>
        <taxon>Aphididae</taxon>
        <taxon>Aphidini</taxon>
        <taxon>Aphis</taxon>
        <taxon>Aphis</taxon>
    </lineage>
</organism>
<reference evidence="2 3" key="1">
    <citation type="submission" date="2019-08" db="EMBL/GenBank/DDBJ databases">
        <title>Whole genome of Aphis craccivora.</title>
        <authorList>
            <person name="Voronova N.V."/>
            <person name="Shulinski R.S."/>
            <person name="Bandarenka Y.V."/>
            <person name="Zhorov D.G."/>
            <person name="Warner D."/>
        </authorList>
    </citation>
    <scope>NUCLEOTIDE SEQUENCE [LARGE SCALE GENOMIC DNA]</scope>
    <source>
        <strain evidence="2">180601</strain>
        <tissue evidence="2">Whole Body</tissue>
    </source>
</reference>
<dbReference type="InterPro" id="IPR012337">
    <property type="entry name" value="RNaseH-like_sf"/>
</dbReference>
<dbReference type="InterPro" id="IPR025398">
    <property type="entry name" value="DUF4371"/>
</dbReference>
<gene>
    <name evidence="2" type="ORF">FWK35_00035305</name>
</gene>
<dbReference type="AlphaFoldDB" id="A0A6G0VIH6"/>
<dbReference type="PANTHER" id="PTHR45749">
    <property type="match status" value="1"/>
</dbReference>
<dbReference type="PANTHER" id="PTHR45749:SF23">
    <property type="entry name" value="ZINC FINGER MYM-TYPE PROTEIN 1-LIKE"/>
    <property type="match status" value="1"/>
</dbReference>
<accession>A0A6G0VIH6</accession>
<comment type="caution">
    <text evidence="2">The sequence shown here is derived from an EMBL/GenBank/DDBJ whole genome shotgun (WGS) entry which is preliminary data.</text>
</comment>
<feature type="non-terminal residue" evidence="2">
    <location>
        <position position="291"/>
    </location>
</feature>
<dbReference type="OrthoDB" id="6611207at2759"/>
<feature type="domain" description="DUF4371" evidence="1">
    <location>
        <begin position="105"/>
        <end position="259"/>
    </location>
</feature>
<dbReference type="SUPFAM" id="SSF53098">
    <property type="entry name" value="Ribonuclease H-like"/>
    <property type="match status" value="1"/>
</dbReference>
<feature type="non-terminal residue" evidence="2">
    <location>
        <position position="1"/>
    </location>
</feature>
<dbReference type="Proteomes" id="UP000478052">
    <property type="component" value="Unassembled WGS sequence"/>
</dbReference>
<dbReference type="EMBL" id="VUJU01017569">
    <property type="protein sequence ID" value="KAF0682276.1"/>
    <property type="molecule type" value="Genomic_DNA"/>
</dbReference>
<evidence type="ECO:0000259" key="1">
    <source>
        <dbReference type="Pfam" id="PF14291"/>
    </source>
</evidence>
<name>A0A6G0VIH6_APHCR</name>
<evidence type="ECO:0000313" key="3">
    <source>
        <dbReference type="Proteomes" id="UP000478052"/>
    </source>
</evidence>
<keyword evidence="3" id="KW-1185">Reference proteome</keyword>
<proteinExistence type="predicted"/>
<evidence type="ECO:0000313" key="2">
    <source>
        <dbReference type="EMBL" id="KAF0682276.1"/>
    </source>
</evidence>
<sequence length="291" mass="33198">IDESKKSIRGVSRKLKKHNFYITKKNGISVPRTWLIYSPSSVSVFCYICKLYAKTSKHLLCKEGYSDWHHITERLIEHENSTTHRNAICDYSNLKEYKTEIQYWRNILKRTIAVIQFISQRGLAFFGDNEILGNSHNGNFLGIMELLAKFDPFLKEHSNNYGNKGSGKSNYISSHTIQEIKNSKYFGLIVDSTPDVTHIDQLAIVLRYVKSDGQAIERFIKFLDIHSHTAEYLTSTVIETIKQLGLNIENCVGQSYDNTTPAAEYLPCAAHSLNLVGVRAVESCNNAVKYF</sequence>
<dbReference type="Pfam" id="PF14291">
    <property type="entry name" value="DUF4371"/>
    <property type="match status" value="1"/>
</dbReference>
<protein>
    <submittedName>
        <fullName evidence="2">Zinc finger MYM-type protein 1-like</fullName>
    </submittedName>
</protein>